<accession>A0A1I3MSR5</accession>
<dbReference type="AlphaFoldDB" id="A0A1I3MSR5"/>
<feature type="transmembrane region" description="Helical" evidence="1">
    <location>
        <begin position="50"/>
        <end position="69"/>
    </location>
</feature>
<name>A0A1I3MSR5_9PSEU</name>
<keyword evidence="3" id="KW-1185">Reference proteome</keyword>
<sequence length="181" mass="18929">MVAPAGLVAVVVAALVFVLPPHSSLAALVLGIAGVAAFGLGMVRYAGGPWWALIAALLSGALLFAALTVGGRGLALHVFGTAETCDVVHREEVDTSSRYRHYGFVHTLNCPSGGTFTLRTDSTDRQEEGARVAVLDDPGGLLEPDFASRHNLYFELVAILGAVALVTATVRFTRSRVRAAS</sequence>
<reference evidence="2 3" key="1">
    <citation type="submission" date="2016-10" db="EMBL/GenBank/DDBJ databases">
        <authorList>
            <person name="de Groot N.N."/>
        </authorList>
    </citation>
    <scope>NUCLEOTIDE SEQUENCE [LARGE SCALE GENOMIC DNA]</scope>
    <source>
        <strain evidence="2 3">DSM 44468</strain>
    </source>
</reference>
<keyword evidence="1" id="KW-0812">Transmembrane</keyword>
<protein>
    <submittedName>
        <fullName evidence="2">Uncharacterized protein</fullName>
    </submittedName>
</protein>
<gene>
    <name evidence="2" type="ORF">SAMN05421835_102458</name>
</gene>
<keyword evidence="1" id="KW-1133">Transmembrane helix</keyword>
<evidence type="ECO:0000313" key="2">
    <source>
        <dbReference type="EMBL" id="SFI99981.1"/>
    </source>
</evidence>
<proteinExistence type="predicted"/>
<dbReference type="EMBL" id="FORP01000002">
    <property type="protein sequence ID" value="SFI99981.1"/>
    <property type="molecule type" value="Genomic_DNA"/>
</dbReference>
<evidence type="ECO:0000313" key="3">
    <source>
        <dbReference type="Proteomes" id="UP000199025"/>
    </source>
</evidence>
<keyword evidence="1" id="KW-0472">Membrane</keyword>
<feature type="transmembrane region" description="Helical" evidence="1">
    <location>
        <begin position="24"/>
        <end position="43"/>
    </location>
</feature>
<dbReference type="Proteomes" id="UP000199025">
    <property type="component" value="Unassembled WGS sequence"/>
</dbReference>
<feature type="transmembrane region" description="Helical" evidence="1">
    <location>
        <begin position="152"/>
        <end position="172"/>
    </location>
</feature>
<organism evidence="2 3">
    <name type="scientific">Amycolatopsis sacchari</name>
    <dbReference type="NCBI Taxonomy" id="115433"/>
    <lineage>
        <taxon>Bacteria</taxon>
        <taxon>Bacillati</taxon>
        <taxon>Actinomycetota</taxon>
        <taxon>Actinomycetes</taxon>
        <taxon>Pseudonocardiales</taxon>
        <taxon>Pseudonocardiaceae</taxon>
        <taxon>Amycolatopsis</taxon>
    </lineage>
</organism>
<evidence type="ECO:0000256" key="1">
    <source>
        <dbReference type="SAM" id="Phobius"/>
    </source>
</evidence>